<keyword evidence="3" id="KW-1185">Reference proteome</keyword>
<dbReference type="EMBL" id="JANJYJ010000007">
    <property type="protein sequence ID" value="KAK3199321.1"/>
    <property type="molecule type" value="Genomic_DNA"/>
</dbReference>
<keyword evidence="1" id="KW-0812">Transmembrane</keyword>
<reference evidence="2" key="1">
    <citation type="journal article" date="2023" name="Plant J.">
        <title>Genome sequences and population genomics provide insights into the demographic history, inbreeding, and mutation load of two 'living fossil' tree species of Dipteronia.</title>
        <authorList>
            <person name="Feng Y."/>
            <person name="Comes H.P."/>
            <person name="Chen J."/>
            <person name="Zhu S."/>
            <person name="Lu R."/>
            <person name="Zhang X."/>
            <person name="Li P."/>
            <person name="Qiu J."/>
            <person name="Olsen K.M."/>
            <person name="Qiu Y."/>
        </authorList>
    </citation>
    <scope>NUCLEOTIDE SEQUENCE</scope>
    <source>
        <strain evidence="2">NBL</strain>
    </source>
</reference>
<accession>A0AAE0A3E8</accession>
<keyword evidence="1" id="KW-0472">Membrane</keyword>
<gene>
    <name evidence="2" type="ORF">Dsin_022736</name>
</gene>
<feature type="transmembrane region" description="Helical" evidence="1">
    <location>
        <begin position="6"/>
        <end position="27"/>
    </location>
</feature>
<proteinExistence type="predicted"/>
<organism evidence="2 3">
    <name type="scientific">Dipteronia sinensis</name>
    <dbReference type="NCBI Taxonomy" id="43782"/>
    <lineage>
        <taxon>Eukaryota</taxon>
        <taxon>Viridiplantae</taxon>
        <taxon>Streptophyta</taxon>
        <taxon>Embryophyta</taxon>
        <taxon>Tracheophyta</taxon>
        <taxon>Spermatophyta</taxon>
        <taxon>Magnoliopsida</taxon>
        <taxon>eudicotyledons</taxon>
        <taxon>Gunneridae</taxon>
        <taxon>Pentapetalae</taxon>
        <taxon>rosids</taxon>
        <taxon>malvids</taxon>
        <taxon>Sapindales</taxon>
        <taxon>Sapindaceae</taxon>
        <taxon>Hippocastanoideae</taxon>
        <taxon>Acereae</taxon>
        <taxon>Dipteronia</taxon>
    </lineage>
</organism>
<feature type="transmembrane region" description="Helical" evidence="1">
    <location>
        <begin position="75"/>
        <end position="95"/>
    </location>
</feature>
<comment type="caution">
    <text evidence="2">The sequence shown here is derived from an EMBL/GenBank/DDBJ whole genome shotgun (WGS) entry which is preliminary data.</text>
</comment>
<evidence type="ECO:0000313" key="3">
    <source>
        <dbReference type="Proteomes" id="UP001281410"/>
    </source>
</evidence>
<protein>
    <submittedName>
        <fullName evidence="2">Uncharacterized protein</fullName>
    </submittedName>
</protein>
<keyword evidence="1" id="KW-1133">Transmembrane helix</keyword>
<dbReference type="Proteomes" id="UP001281410">
    <property type="component" value="Unassembled WGS sequence"/>
</dbReference>
<sequence>MDEETLLLDILTSFNYWAMVASIFGILDHRITLAYQMFDELSHLVLVHAYTFSIVVDVATDSISQGQVITHSQSLVSSVGALGFGLGLLGSFRWWAARLSWAVLLGPVIGLPFVLCLALCFLGLLIIF</sequence>
<evidence type="ECO:0000313" key="2">
    <source>
        <dbReference type="EMBL" id="KAK3199321.1"/>
    </source>
</evidence>
<feature type="transmembrane region" description="Helical" evidence="1">
    <location>
        <begin position="101"/>
        <end position="127"/>
    </location>
</feature>
<name>A0AAE0A3E8_9ROSI</name>
<dbReference type="AlphaFoldDB" id="A0AAE0A3E8"/>
<evidence type="ECO:0000256" key="1">
    <source>
        <dbReference type="SAM" id="Phobius"/>
    </source>
</evidence>